<reference evidence="1 2" key="1">
    <citation type="submission" date="2018-10" db="EMBL/GenBank/DDBJ databases">
        <title>Bradyrhizobium sp. nov., effective nodules isolated from peanut in China.</title>
        <authorList>
            <person name="Li Y."/>
        </authorList>
    </citation>
    <scope>NUCLEOTIDE SEQUENCE [LARGE SCALE GENOMIC DNA]</scope>
    <source>
        <strain evidence="1 2">CCBAU 53426</strain>
    </source>
</reference>
<dbReference type="Proteomes" id="UP000290401">
    <property type="component" value="Unassembled WGS sequence"/>
</dbReference>
<proteinExistence type="predicted"/>
<name>A0ABY0ECY4_9BRAD</name>
<gene>
    <name evidence="1" type="ORF">EAS56_07765</name>
</gene>
<dbReference type="InterPro" id="IPR043159">
    <property type="entry name" value="Lectin_gal-bd_sf"/>
</dbReference>
<evidence type="ECO:0000313" key="2">
    <source>
        <dbReference type="Proteomes" id="UP000290401"/>
    </source>
</evidence>
<keyword evidence="2" id="KW-1185">Reference proteome</keyword>
<evidence type="ECO:0000313" key="1">
    <source>
        <dbReference type="EMBL" id="RXH15909.1"/>
    </source>
</evidence>
<comment type="caution">
    <text evidence="1">The sequence shown here is derived from an EMBL/GenBank/DDBJ whole genome shotgun (WGS) entry which is preliminary data.</text>
</comment>
<dbReference type="EMBL" id="RDQZ01000004">
    <property type="protein sequence ID" value="RXH15909.1"/>
    <property type="molecule type" value="Genomic_DNA"/>
</dbReference>
<organism evidence="1 2">
    <name type="scientific">Bradyrhizobium guangzhouense</name>
    <dbReference type="NCBI Taxonomy" id="1325095"/>
    <lineage>
        <taxon>Bacteria</taxon>
        <taxon>Pseudomonadati</taxon>
        <taxon>Pseudomonadota</taxon>
        <taxon>Alphaproteobacteria</taxon>
        <taxon>Hyphomicrobiales</taxon>
        <taxon>Nitrobacteraceae</taxon>
        <taxon>Bradyrhizobium</taxon>
    </lineage>
</organism>
<dbReference type="Gene3D" id="2.60.120.740">
    <property type="match status" value="1"/>
</dbReference>
<sequence>MRTIFADVSVVAIVAAVRIARAPAGKLRKRPKFVAPPFLWTTSNRYVLKFRIILKMEIVMFRALFVSACVVFALGSSQEASAKDPAIHIVSSRYGTANKANPIPVTTKIARDECENKPACYLVAENGLQGGDPDFGTIKTLDVAYYCGRRTRHGLMKVSAPEHQVANLACVQR</sequence>
<protein>
    <submittedName>
        <fullName evidence="1">Uncharacterized protein</fullName>
    </submittedName>
</protein>
<accession>A0ABY0ECY4</accession>
<dbReference type="RefSeq" id="WP_128953967.1">
    <property type="nucleotide sequence ID" value="NZ_CP030053.1"/>
</dbReference>